<comment type="caution">
    <text evidence="2">The sequence shown here is derived from an EMBL/GenBank/DDBJ whole genome shotgun (WGS) entry which is preliminary data.</text>
</comment>
<evidence type="ECO:0000256" key="1">
    <source>
        <dbReference type="SAM" id="MobiDB-lite"/>
    </source>
</evidence>
<accession>A0ABW0G8E1</accession>
<organism evidence="2 3">
    <name type="scientific">Azospirillum himalayense</name>
    <dbReference type="NCBI Taxonomy" id="654847"/>
    <lineage>
        <taxon>Bacteria</taxon>
        <taxon>Pseudomonadati</taxon>
        <taxon>Pseudomonadota</taxon>
        <taxon>Alphaproteobacteria</taxon>
        <taxon>Rhodospirillales</taxon>
        <taxon>Azospirillaceae</taxon>
        <taxon>Azospirillum</taxon>
    </lineage>
</organism>
<feature type="region of interest" description="Disordered" evidence="1">
    <location>
        <begin position="402"/>
        <end position="427"/>
    </location>
</feature>
<dbReference type="EMBL" id="JBHSLC010000038">
    <property type="protein sequence ID" value="MFC5357094.1"/>
    <property type="molecule type" value="Genomic_DNA"/>
</dbReference>
<dbReference type="Proteomes" id="UP001596166">
    <property type="component" value="Unassembled WGS sequence"/>
</dbReference>
<evidence type="ECO:0000313" key="2">
    <source>
        <dbReference type="EMBL" id="MFC5357094.1"/>
    </source>
</evidence>
<reference evidence="3" key="1">
    <citation type="journal article" date="2019" name="Int. J. Syst. Evol. Microbiol.">
        <title>The Global Catalogue of Microorganisms (GCM) 10K type strain sequencing project: providing services to taxonomists for standard genome sequencing and annotation.</title>
        <authorList>
            <consortium name="The Broad Institute Genomics Platform"/>
            <consortium name="The Broad Institute Genome Sequencing Center for Infectious Disease"/>
            <person name="Wu L."/>
            <person name="Ma J."/>
        </authorList>
    </citation>
    <scope>NUCLEOTIDE SEQUENCE [LARGE SCALE GENOMIC DNA]</scope>
    <source>
        <strain evidence="3">CCUG 58760</strain>
    </source>
</reference>
<evidence type="ECO:0008006" key="4">
    <source>
        <dbReference type="Google" id="ProtNLM"/>
    </source>
</evidence>
<dbReference type="RefSeq" id="WP_376996630.1">
    <property type="nucleotide sequence ID" value="NZ_JBHSLC010000038.1"/>
</dbReference>
<sequence length="456" mass="51656">MSAGIQLKFPVELDPVEPRVLPGWGWWTLNRRLKGGGLAQKAYTLEKLDFVLGHVRRDVDTYMSQAFFTGPTRRAMHLAYATHAYVDLDTYRAERLRGLTAAQIAGLLVLHCRDEGIPLPTRIIGSGRGIYLKYFWSAPIPRAAAGRAVAVNRALVRLFSDFGADPAAVDMSRILRVIGTVNSKSGVVARVLWSHDQGGQPVTYDFDSFADEVLPYSLDQIREFRQRAEERRAEIRILSQEKARRRAQREAEERRRGSQRAFCREDWHWGVLEDLRTLAELRYPGGIVEPGQRDLFGHFGACQLAMVIPVGQLWHEVQAWARILLPADYVGGEFHRHTSSLLERAKRAAAGERDAQGRAPVWTYRKDRMIQQLRISGDEMGRMTRLIDDGEKRRRDREAWRAAHTGQSRAEYEGNAQHRAHQAKALRESGRTWGAVAAELGLPTPDAARLLALRAR</sequence>
<gene>
    <name evidence="2" type="ORF">ACFPMG_18950</name>
</gene>
<protein>
    <recommendedName>
        <fullName evidence="4">Replication initiation protein</fullName>
    </recommendedName>
</protein>
<name>A0ABW0G8E1_9PROT</name>
<keyword evidence="3" id="KW-1185">Reference proteome</keyword>
<proteinExistence type="predicted"/>
<evidence type="ECO:0000313" key="3">
    <source>
        <dbReference type="Proteomes" id="UP001596166"/>
    </source>
</evidence>